<dbReference type="AlphaFoldDB" id="A0A382TYP6"/>
<dbReference type="InterPro" id="IPR050377">
    <property type="entry name" value="Radical_SAM_PqqE_MftC-like"/>
</dbReference>
<keyword evidence="2" id="KW-0479">Metal-binding</keyword>
<dbReference type="InterPro" id="IPR007197">
    <property type="entry name" value="rSAM"/>
</dbReference>
<dbReference type="SFLD" id="SFLDG01067">
    <property type="entry name" value="SPASM/twitch_domain_containing"/>
    <property type="match status" value="1"/>
</dbReference>
<dbReference type="PANTHER" id="PTHR11228">
    <property type="entry name" value="RADICAL SAM DOMAIN PROTEIN"/>
    <property type="match status" value="1"/>
</dbReference>
<keyword evidence="3" id="KW-0408">Iron</keyword>
<feature type="domain" description="Radical SAM core" evidence="5">
    <location>
        <begin position="88"/>
        <end position="275"/>
    </location>
</feature>
<dbReference type="GO" id="GO:0003824">
    <property type="term" value="F:catalytic activity"/>
    <property type="evidence" value="ECO:0007669"/>
    <property type="project" value="InterPro"/>
</dbReference>
<organism evidence="6">
    <name type="scientific">marine metagenome</name>
    <dbReference type="NCBI Taxonomy" id="408172"/>
    <lineage>
        <taxon>unclassified sequences</taxon>
        <taxon>metagenomes</taxon>
        <taxon>ecological metagenomes</taxon>
    </lineage>
</organism>
<dbReference type="GO" id="GO:0046872">
    <property type="term" value="F:metal ion binding"/>
    <property type="evidence" value="ECO:0007669"/>
    <property type="project" value="UniProtKB-KW"/>
</dbReference>
<dbReference type="SFLD" id="SFLDS00029">
    <property type="entry name" value="Radical_SAM"/>
    <property type="match status" value="1"/>
</dbReference>
<keyword evidence="1" id="KW-0949">S-adenosyl-L-methionine</keyword>
<dbReference type="Gene3D" id="3.20.20.70">
    <property type="entry name" value="Aldolase class I"/>
    <property type="match status" value="1"/>
</dbReference>
<protein>
    <recommendedName>
        <fullName evidence="5">Radical SAM core domain-containing protein</fullName>
    </recommendedName>
</protein>
<evidence type="ECO:0000256" key="1">
    <source>
        <dbReference type="ARBA" id="ARBA00022691"/>
    </source>
</evidence>
<feature type="non-terminal residue" evidence="6">
    <location>
        <position position="275"/>
    </location>
</feature>
<dbReference type="InterPro" id="IPR013785">
    <property type="entry name" value="Aldolase_TIM"/>
</dbReference>
<dbReference type="PANTHER" id="PTHR11228:SF34">
    <property type="entry name" value="TUNGSTEN-CONTAINING ALDEHYDE FERREDOXIN OXIDOREDUCTASE COFACTOR MODIFYING PROTEIN"/>
    <property type="match status" value="1"/>
</dbReference>
<dbReference type="CDD" id="cd01335">
    <property type="entry name" value="Radical_SAM"/>
    <property type="match status" value="1"/>
</dbReference>
<evidence type="ECO:0000313" key="6">
    <source>
        <dbReference type="EMBL" id="SVD27123.1"/>
    </source>
</evidence>
<dbReference type="SUPFAM" id="SSF102114">
    <property type="entry name" value="Radical SAM enzymes"/>
    <property type="match status" value="1"/>
</dbReference>
<reference evidence="6" key="1">
    <citation type="submission" date="2018-05" db="EMBL/GenBank/DDBJ databases">
        <authorList>
            <person name="Lanie J.A."/>
            <person name="Ng W.-L."/>
            <person name="Kazmierczak K.M."/>
            <person name="Andrzejewski T.M."/>
            <person name="Davidsen T.M."/>
            <person name="Wayne K.J."/>
            <person name="Tettelin H."/>
            <person name="Glass J.I."/>
            <person name="Rusch D."/>
            <person name="Podicherti R."/>
            <person name="Tsui H.-C.T."/>
            <person name="Winkler M.E."/>
        </authorList>
    </citation>
    <scope>NUCLEOTIDE SEQUENCE</scope>
</reference>
<gene>
    <name evidence="6" type="ORF">METZ01_LOCUS379977</name>
</gene>
<dbReference type="Pfam" id="PF04055">
    <property type="entry name" value="Radical_SAM"/>
    <property type="match status" value="1"/>
</dbReference>
<name>A0A382TYP6_9ZZZZ</name>
<keyword evidence="4" id="KW-0411">Iron-sulfur</keyword>
<dbReference type="PROSITE" id="PS51918">
    <property type="entry name" value="RADICAL_SAM"/>
    <property type="match status" value="1"/>
</dbReference>
<accession>A0A382TYP6</accession>
<evidence type="ECO:0000256" key="2">
    <source>
        <dbReference type="ARBA" id="ARBA00022723"/>
    </source>
</evidence>
<evidence type="ECO:0000256" key="3">
    <source>
        <dbReference type="ARBA" id="ARBA00023004"/>
    </source>
</evidence>
<dbReference type="GO" id="GO:0051536">
    <property type="term" value="F:iron-sulfur cluster binding"/>
    <property type="evidence" value="ECO:0007669"/>
    <property type="project" value="UniProtKB-KW"/>
</dbReference>
<dbReference type="InterPro" id="IPR058240">
    <property type="entry name" value="rSAM_sf"/>
</dbReference>
<evidence type="ECO:0000256" key="4">
    <source>
        <dbReference type="ARBA" id="ARBA00023014"/>
    </source>
</evidence>
<dbReference type="EMBL" id="UINC01140149">
    <property type="protein sequence ID" value="SVD27123.1"/>
    <property type="molecule type" value="Genomic_DNA"/>
</dbReference>
<sequence>MGVGATFLTSKEFDKSDLLYTLKESFEKISDVDKKFLQKIISDFETNDFSLISPQQIDFLEKNSKSRWAEYLVFRYKFTNFPKDHTDFEIPTHLVIEPVSACNIRCIMCFQVDESFSKNQDFMGNMDLGLFKKVVDDAQDIGIQALTLSGRGEPTLHQKFGEMLDYCKGKFFDLKINTNATRLTEKLMHTIVESGVTDLVFSVDSYEKDEYESIRVLGVFEEVVNNIKKFKEINDSYPNYNCATRVSGVKINDKQNIEEFTKYWKKYVDHVVMVE</sequence>
<proteinExistence type="predicted"/>
<evidence type="ECO:0000259" key="5">
    <source>
        <dbReference type="PROSITE" id="PS51918"/>
    </source>
</evidence>